<reference evidence="11 12" key="1">
    <citation type="submission" date="2024-06" db="EMBL/GenBank/DDBJ databases">
        <authorList>
            <person name="Kim D.-U."/>
        </authorList>
    </citation>
    <scope>NUCLEOTIDE SEQUENCE [LARGE SCALE GENOMIC DNA]</scope>
    <source>
        <strain evidence="11 12">KACC15460</strain>
    </source>
</reference>
<evidence type="ECO:0000313" key="12">
    <source>
        <dbReference type="Proteomes" id="UP001548832"/>
    </source>
</evidence>
<evidence type="ECO:0000256" key="5">
    <source>
        <dbReference type="ARBA" id="ARBA00022519"/>
    </source>
</evidence>
<dbReference type="InterPro" id="IPR010065">
    <property type="entry name" value="AA_ABC_transptr_permease_3TM"/>
</dbReference>
<dbReference type="EMBL" id="JBEWSZ010000001">
    <property type="protein sequence ID" value="MET2829178.1"/>
    <property type="molecule type" value="Genomic_DNA"/>
</dbReference>
<keyword evidence="7 9" id="KW-1133">Transmembrane helix</keyword>
<dbReference type="InterPro" id="IPR035906">
    <property type="entry name" value="MetI-like_sf"/>
</dbReference>
<proteinExistence type="inferred from homology"/>
<dbReference type="Proteomes" id="UP001548832">
    <property type="component" value="Unassembled WGS sequence"/>
</dbReference>
<dbReference type="InterPro" id="IPR000515">
    <property type="entry name" value="MetI-like"/>
</dbReference>
<organism evidence="11 12">
    <name type="scientific">Mesorhizobium shangrilense</name>
    <dbReference type="NCBI Taxonomy" id="460060"/>
    <lineage>
        <taxon>Bacteria</taxon>
        <taxon>Pseudomonadati</taxon>
        <taxon>Pseudomonadota</taxon>
        <taxon>Alphaproteobacteria</taxon>
        <taxon>Hyphomicrobiales</taxon>
        <taxon>Phyllobacteriaceae</taxon>
        <taxon>Mesorhizobium</taxon>
    </lineage>
</organism>
<comment type="subcellular location">
    <subcellularLocation>
        <location evidence="1">Cell inner membrane</location>
        <topology evidence="1">Multi-pass membrane protein</topology>
    </subcellularLocation>
    <subcellularLocation>
        <location evidence="9">Cell membrane</location>
        <topology evidence="9">Multi-pass membrane protein</topology>
    </subcellularLocation>
</comment>
<feature type="transmembrane region" description="Helical" evidence="9">
    <location>
        <begin position="203"/>
        <end position="222"/>
    </location>
</feature>
<comment type="caution">
    <text evidence="11">The sequence shown here is derived from an EMBL/GenBank/DDBJ whole genome shotgun (WGS) entry which is preliminary data.</text>
</comment>
<feature type="transmembrane region" description="Helical" evidence="9">
    <location>
        <begin position="72"/>
        <end position="92"/>
    </location>
</feature>
<protein>
    <submittedName>
        <fullName evidence="11">ABC transporter permease subunit</fullName>
    </submittedName>
</protein>
<comment type="similarity">
    <text evidence="2">Belongs to the binding-protein-dependent transport system permease family. HisMQ subfamily.</text>
</comment>
<evidence type="ECO:0000256" key="2">
    <source>
        <dbReference type="ARBA" id="ARBA00010072"/>
    </source>
</evidence>
<sequence>MEFLDLVGFGPEGWGKSLLLAALVTIMVAMAGFALGIVIGGLVAWAKLAGGTATRIFADTYTTVLRGVPDLLVIYLFYFGGSLLLSAIFRLWSDGGFVGIPPFIAGATAIGVVSGAYQAEVFRGAFRSLSTGEIEAGKAVGMHRLLLFRRIIAPQVARHAIPGIGNVWQMTLKESALVSVTGLVEILRQAQIAAGSTRKPFEFYLIAAALFLVITWLSQRIFDWLEKRASRSMVREAA</sequence>
<dbReference type="InterPro" id="IPR051613">
    <property type="entry name" value="ABC_transp_permease_HisMQ"/>
</dbReference>
<keyword evidence="5" id="KW-0997">Cell inner membrane</keyword>
<dbReference type="CDD" id="cd06261">
    <property type="entry name" value="TM_PBP2"/>
    <property type="match status" value="1"/>
</dbReference>
<keyword evidence="6 9" id="KW-0812">Transmembrane</keyword>
<feature type="domain" description="ABC transmembrane type-1" evidence="10">
    <location>
        <begin position="22"/>
        <end position="222"/>
    </location>
</feature>
<keyword evidence="8 9" id="KW-0472">Membrane</keyword>
<dbReference type="PROSITE" id="PS50928">
    <property type="entry name" value="ABC_TM1"/>
    <property type="match status" value="1"/>
</dbReference>
<dbReference type="Pfam" id="PF00528">
    <property type="entry name" value="BPD_transp_1"/>
    <property type="match status" value="1"/>
</dbReference>
<evidence type="ECO:0000259" key="10">
    <source>
        <dbReference type="PROSITE" id="PS50928"/>
    </source>
</evidence>
<evidence type="ECO:0000256" key="6">
    <source>
        <dbReference type="ARBA" id="ARBA00022692"/>
    </source>
</evidence>
<evidence type="ECO:0000256" key="4">
    <source>
        <dbReference type="ARBA" id="ARBA00022475"/>
    </source>
</evidence>
<feature type="transmembrane region" description="Helical" evidence="9">
    <location>
        <begin position="98"/>
        <end position="117"/>
    </location>
</feature>
<evidence type="ECO:0000256" key="3">
    <source>
        <dbReference type="ARBA" id="ARBA00022448"/>
    </source>
</evidence>
<dbReference type="PANTHER" id="PTHR30133">
    <property type="entry name" value="CATIONIC AMINO ACID TRANSPORTER, MEMBRANE COMPONENT"/>
    <property type="match status" value="1"/>
</dbReference>
<dbReference type="RefSeq" id="WP_354461140.1">
    <property type="nucleotide sequence ID" value="NZ_JBEWSZ010000001.1"/>
</dbReference>
<dbReference type="NCBIfam" id="TIGR01726">
    <property type="entry name" value="HEQRo_perm_3TM"/>
    <property type="match status" value="1"/>
</dbReference>
<dbReference type="SUPFAM" id="SSF161098">
    <property type="entry name" value="MetI-like"/>
    <property type="match status" value="1"/>
</dbReference>
<keyword evidence="3 9" id="KW-0813">Transport</keyword>
<feature type="transmembrane region" description="Helical" evidence="9">
    <location>
        <begin position="20"/>
        <end position="45"/>
    </location>
</feature>
<keyword evidence="4" id="KW-1003">Cell membrane</keyword>
<evidence type="ECO:0000256" key="8">
    <source>
        <dbReference type="ARBA" id="ARBA00023136"/>
    </source>
</evidence>
<evidence type="ECO:0000313" key="11">
    <source>
        <dbReference type="EMBL" id="MET2829178.1"/>
    </source>
</evidence>
<gene>
    <name evidence="11" type="ORF">ABVQ20_19535</name>
</gene>
<keyword evidence="12" id="KW-1185">Reference proteome</keyword>
<evidence type="ECO:0000256" key="7">
    <source>
        <dbReference type="ARBA" id="ARBA00022989"/>
    </source>
</evidence>
<evidence type="ECO:0000256" key="9">
    <source>
        <dbReference type="RuleBase" id="RU363032"/>
    </source>
</evidence>
<name>A0ABV2DHG4_9HYPH</name>
<accession>A0ABV2DHG4</accession>
<dbReference type="Gene3D" id="1.10.3720.10">
    <property type="entry name" value="MetI-like"/>
    <property type="match status" value="1"/>
</dbReference>
<evidence type="ECO:0000256" key="1">
    <source>
        <dbReference type="ARBA" id="ARBA00004429"/>
    </source>
</evidence>